<dbReference type="AlphaFoldDB" id="Q60203"/>
<dbReference type="EMBL" id="S46711">
    <property type="protein sequence ID" value="AAD13848.1"/>
    <property type="molecule type" value="Genomic_DNA"/>
</dbReference>
<reference evidence="1" key="1">
    <citation type="journal article" date="1992" name="Plasmid">
        <title>DNA sequence and analysis of a cryptic 4.2-kb plasmid from the filamentous cyanobacterium, Plectonema sp. strain PCC 6402.</title>
        <authorList>
            <person name="Perkins D.R."/>
            <person name="Barnum S.R."/>
        </authorList>
    </citation>
    <scope>NUCLEOTIDE SEQUENCE</scope>
    <source>
        <strain evidence="1">PCC 6402</strain>
        <plasmid evidence="1">pRF1</plasmid>
    </source>
</reference>
<geneLocation type="plasmid" evidence="1">
    <name>pRF1</name>
</geneLocation>
<gene>
    <name evidence="1" type="primary">orf D</name>
</gene>
<proteinExistence type="predicted"/>
<dbReference type="PIR" id="JQ1701">
    <property type="entry name" value="JQ1701"/>
</dbReference>
<evidence type="ECO:0000313" key="1">
    <source>
        <dbReference type="EMBL" id="AAD13848.1"/>
    </source>
</evidence>
<sequence>MGFILRDSPVAKAVRTAAIRVIQGVSDFFDPATAFAKLVEGHSGLDQFSENQQPKIAALYEEGIFKDACKALRKKYPDGKLPGLGVEQLKEFFALFATYTDRWVLRTDLELSSSHAPDRYGYPHLTSDSFPVEVDGQVKQAVIMFQFCDFLVDDRYVADCDSRRYIKSVKNLPGVDLAWLFFVSPFGATPAAVKFIEQEIRPDSQGYVGVILVKDLANFLFAQASQNRNSNLLIGEINKKFSKLMGYEIPVVEMATQYSCSSYHQRYRFDNVLVLVDIPEQFLSFSTWCFWAL</sequence>
<protein>
    <submittedName>
        <fullName evidence="1">OrfD</fullName>
    </submittedName>
</protein>
<dbReference type="RefSeq" id="WP_011117242.1">
    <property type="nucleotide sequence ID" value="NC_004964.1"/>
</dbReference>
<organism evidence="1">
    <name type="scientific">Leptolyngbya sp. PCC 6402</name>
    <dbReference type="NCBI Taxonomy" id="272136"/>
    <lineage>
        <taxon>Bacteria</taxon>
        <taxon>Bacillati</taxon>
        <taxon>Cyanobacteriota</taxon>
        <taxon>Cyanophyceae</taxon>
        <taxon>Leptolyngbyales</taxon>
        <taxon>Leptolyngbyaceae</taxon>
        <taxon>Leptolyngbya group</taxon>
        <taxon>Leptolyngbya</taxon>
    </lineage>
</organism>
<accession>Q60203</accession>
<keyword evidence="1" id="KW-0614">Plasmid</keyword>
<name>Q60203_9CYAN</name>